<evidence type="ECO:0000313" key="3">
    <source>
        <dbReference type="Proteomes" id="UP000218238"/>
    </source>
</evidence>
<evidence type="ECO:0000313" key="2">
    <source>
        <dbReference type="EMBL" id="PAX52258.1"/>
    </source>
</evidence>
<name>A0A2A2TF53_9CYAN</name>
<feature type="transmembrane region" description="Helical" evidence="1">
    <location>
        <begin position="46"/>
        <end position="66"/>
    </location>
</feature>
<comment type="caution">
    <text evidence="2">The sequence shown here is derived from an EMBL/GenBank/DDBJ whole genome shotgun (WGS) entry which is preliminary data.</text>
</comment>
<keyword evidence="1" id="KW-1133">Transmembrane helix</keyword>
<dbReference type="AlphaFoldDB" id="A0A2A2TF53"/>
<accession>A0A2A2TF53</accession>
<keyword evidence="3" id="KW-1185">Reference proteome</keyword>
<organism evidence="2 3">
    <name type="scientific">Brunnivagina elsteri CCALA 953</name>
    <dbReference type="NCBI Taxonomy" id="987040"/>
    <lineage>
        <taxon>Bacteria</taxon>
        <taxon>Bacillati</taxon>
        <taxon>Cyanobacteriota</taxon>
        <taxon>Cyanophyceae</taxon>
        <taxon>Nostocales</taxon>
        <taxon>Calotrichaceae</taxon>
        <taxon>Brunnivagina</taxon>
    </lineage>
</organism>
<dbReference type="OrthoDB" id="510625at2"/>
<protein>
    <submittedName>
        <fullName evidence="2">Uncharacterized protein</fullName>
    </submittedName>
</protein>
<sequence length="221" mass="24879">MEADLLGLEISKGELRRLTGFDPDEVFRPSIMGDKQKRVGFFANEILIAIALTPLIVGLIYAFLILPTIGSSIPWGITLLIFVPIAVIFGRWLYRRFTCPQVVTILLDEVDRYHDVIKAIDINDQLVTSTNSQASIRDRTKVISGLQLIREDLARSLKMERILRDNKKLLANHQELLSNNLASLQALQVSQDASEYAQILNQSLQIAIDVQAEIRKLTLTP</sequence>
<feature type="transmembrane region" description="Helical" evidence="1">
    <location>
        <begin position="72"/>
        <end position="94"/>
    </location>
</feature>
<dbReference type="Proteomes" id="UP000218238">
    <property type="component" value="Unassembled WGS sequence"/>
</dbReference>
<dbReference type="EMBL" id="NTFS01000262">
    <property type="protein sequence ID" value="PAX52258.1"/>
    <property type="molecule type" value="Genomic_DNA"/>
</dbReference>
<keyword evidence="1" id="KW-0472">Membrane</keyword>
<gene>
    <name evidence="2" type="ORF">CK510_20340</name>
</gene>
<proteinExistence type="predicted"/>
<keyword evidence="1" id="KW-0812">Transmembrane</keyword>
<reference evidence="2 3" key="1">
    <citation type="submission" date="2017-08" db="EMBL/GenBank/DDBJ databases">
        <title>Draft genome sequence of filamentous cyanobacterium Calothrix elsteri CCALA 953.</title>
        <authorList>
            <person name="Gagunashvili A.N."/>
            <person name="Elster J."/>
            <person name="Andresson O.S."/>
        </authorList>
    </citation>
    <scope>NUCLEOTIDE SEQUENCE [LARGE SCALE GENOMIC DNA]</scope>
    <source>
        <strain evidence="2 3">CCALA 953</strain>
    </source>
</reference>
<evidence type="ECO:0000256" key="1">
    <source>
        <dbReference type="SAM" id="Phobius"/>
    </source>
</evidence>
<dbReference type="RefSeq" id="WP_095723434.1">
    <property type="nucleotide sequence ID" value="NZ_NTFS01000262.1"/>
</dbReference>